<organism evidence="2 3">
    <name type="scientific">Leptospira santarosai</name>
    <dbReference type="NCBI Taxonomy" id="28183"/>
    <lineage>
        <taxon>Bacteria</taxon>
        <taxon>Pseudomonadati</taxon>
        <taxon>Spirochaetota</taxon>
        <taxon>Spirochaetia</taxon>
        <taxon>Leptospirales</taxon>
        <taxon>Leptospiraceae</taxon>
        <taxon>Leptospira</taxon>
    </lineage>
</organism>
<evidence type="ECO:0000313" key="3">
    <source>
        <dbReference type="Proteomes" id="UP000189337"/>
    </source>
</evidence>
<evidence type="ECO:0000313" key="2">
    <source>
        <dbReference type="EMBL" id="ONF92093.1"/>
    </source>
</evidence>
<dbReference type="EMBL" id="MTSU01000014">
    <property type="protein sequence ID" value="ONF92093.1"/>
    <property type="molecule type" value="Genomic_DNA"/>
</dbReference>
<proteinExistence type="predicted"/>
<name>A0AB73M660_9LEPT</name>
<dbReference type="Proteomes" id="UP000189337">
    <property type="component" value="Unassembled WGS sequence"/>
</dbReference>
<accession>A0AB73M660</accession>
<reference evidence="2 3" key="1">
    <citation type="submission" date="2017-01" db="EMBL/GenBank/DDBJ databases">
        <title>Comparative genomic analysis of Brazilian Leptospira santarosai.</title>
        <authorList>
            <person name="Moreno L.Z."/>
            <person name="Miraglia F."/>
            <person name="Kremer F.S."/>
            <person name="Eslabao M.R."/>
            <person name="Lilenbaum W."/>
            <person name="Dellagostin O.A."/>
            <person name="Moreno A.M."/>
        </authorList>
    </citation>
    <scope>NUCLEOTIDE SEQUENCE [LARGE SCALE GENOMIC DNA]</scope>
    <source>
        <strain evidence="2 3">M52/8-19</strain>
    </source>
</reference>
<keyword evidence="1" id="KW-1133">Transmembrane helix</keyword>
<keyword evidence="1" id="KW-0472">Membrane</keyword>
<feature type="transmembrane region" description="Helical" evidence="1">
    <location>
        <begin position="15"/>
        <end position="35"/>
    </location>
</feature>
<sequence>MNSKNRNGFKVKEKIRIISFVFGNSILPAKGLYFFRAIRQIPKKLAAVPKFFELGVYTSNFFGTRIPDSNMSFFEIDFRRLRRL</sequence>
<evidence type="ECO:0000256" key="1">
    <source>
        <dbReference type="SAM" id="Phobius"/>
    </source>
</evidence>
<keyword evidence="1" id="KW-0812">Transmembrane</keyword>
<protein>
    <submittedName>
        <fullName evidence="2">Uncharacterized protein</fullName>
    </submittedName>
</protein>
<comment type="caution">
    <text evidence="2">The sequence shown here is derived from an EMBL/GenBank/DDBJ whole genome shotgun (WGS) entry which is preliminary data.</text>
</comment>
<gene>
    <name evidence="2" type="ORF">BWD14_14170</name>
</gene>
<dbReference type="AlphaFoldDB" id="A0AB73M660"/>